<dbReference type="PANTHER" id="PTHR23026">
    <property type="entry name" value="NADPH NITROREDUCTASE"/>
    <property type="match status" value="1"/>
</dbReference>
<dbReference type="InterPro" id="IPR050627">
    <property type="entry name" value="Nitroreductase/BluB"/>
</dbReference>
<dbReference type="EMBL" id="JBIAZU010000002">
    <property type="protein sequence ID" value="MFF5289853.1"/>
    <property type="molecule type" value="Genomic_DNA"/>
</dbReference>
<sequence>MDIDALTHPTDTQTAARALADAAATAGYAPSIRNTQPWRWRLTGSTLDLHLVRSRVLGSSDPDARLATLSCGVALHHARVAMAAQGWQIAVTRMLQGADRDLLARLHVHRRAPADPASATLLRMIPSRHTERRRVAETPVGPAALAAITTAVEAEDTRLHRMLPGQLLELATAAAEVERGPAADTAWQAELTYWTGPAEPARSGNPGDFPITARRDRAATFVVLHGRADEPLDWLRAGEALSAGWLTATAYGVSVLPHSAPIEIGATRQALRAMIAGAGFPYLVLRLGTADPGDADPPRVPLLPAVQIIEHY</sequence>
<dbReference type="SUPFAM" id="SSF55469">
    <property type="entry name" value="FMN-dependent nitroreductase-like"/>
    <property type="match status" value="1"/>
</dbReference>
<dbReference type="RefSeq" id="WP_020511609.1">
    <property type="nucleotide sequence ID" value="NZ_JBIAZU010000002.1"/>
</dbReference>
<protein>
    <submittedName>
        <fullName evidence="1">Nitroreductase</fullName>
    </submittedName>
</protein>
<name>A0ABW6WA55_9ACTN</name>
<organism evidence="1 2">
    <name type="scientific">Paractinoplanes globisporus</name>
    <dbReference type="NCBI Taxonomy" id="113565"/>
    <lineage>
        <taxon>Bacteria</taxon>
        <taxon>Bacillati</taxon>
        <taxon>Actinomycetota</taxon>
        <taxon>Actinomycetes</taxon>
        <taxon>Micromonosporales</taxon>
        <taxon>Micromonosporaceae</taxon>
        <taxon>Paractinoplanes</taxon>
    </lineage>
</organism>
<dbReference type="InterPro" id="IPR000415">
    <property type="entry name" value="Nitroreductase-like"/>
</dbReference>
<dbReference type="Proteomes" id="UP001602245">
    <property type="component" value="Unassembled WGS sequence"/>
</dbReference>
<keyword evidence="2" id="KW-1185">Reference proteome</keyword>
<reference evidence="1 2" key="1">
    <citation type="submission" date="2024-10" db="EMBL/GenBank/DDBJ databases">
        <title>The Natural Products Discovery Center: Release of the First 8490 Sequenced Strains for Exploring Actinobacteria Biosynthetic Diversity.</title>
        <authorList>
            <person name="Kalkreuter E."/>
            <person name="Kautsar S.A."/>
            <person name="Yang D."/>
            <person name="Bader C.D."/>
            <person name="Teijaro C.N."/>
            <person name="Fluegel L."/>
            <person name="Davis C.M."/>
            <person name="Simpson J.R."/>
            <person name="Lauterbach L."/>
            <person name="Steele A.D."/>
            <person name="Gui C."/>
            <person name="Meng S."/>
            <person name="Li G."/>
            <person name="Viehrig K."/>
            <person name="Ye F."/>
            <person name="Su P."/>
            <person name="Kiefer A.F."/>
            <person name="Nichols A."/>
            <person name="Cepeda A.J."/>
            <person name="Yan W."/>
            <person name="Fan B."/>
            <person name="Jiang Y."/>
            <person name="Adhikari A."/>
            <person name="Zheng C.-J."/>
            <person name="Schuster L."/>
            <person name="Cowan T.M."/>
            <person name="Smanski M.J."/>
            <person name="Chevrette M.G."/>
            <person name="De Carvalho L.P.S."/>
            <person name="Shen B."/>
        </authorList>
    </citation>
    <scope>NUCLEOTIDE SEQUENCE [LARGE SCALE GENOMIC DNA]</scope>
    <source>
        <strain evidence="1 2">NPDC000087</strain>
    </source>
</reference>
<evidence type="ECO:0000313" key="1">
    <source>
        <dbReference type="EMBL" id="MFF5289853.1"/>
    </source>
</evidence>
<dbReference type="PANTHER" id="PTHR23026:SF123">
    <property type="entry name" value="NAD(P)H NITROREDUCTASE RV3131-RELATED"/>
    <property type="match status" value="1"/>
</dbReference>
<comment type="caution">
    <text evidence="1">The sequence shown here is derived from an EMBL/GenBank/DDBJ whole genome shotgun (WGS) entry which is preliminary data.</text>
</comment>
<proteinExistence type="predicted"/>
<evidence type="ECO:0000313" key="2">
    <source>
        <dbReference type="Proteomes" id="UP001602245"/>
    </source>
</evidence>
<gene>
    <name evidence="1" type="ORF">ACFY35_10455</name>
</gene>
<dbReference type="Gene3D" id="3.40.109.10">
    <property type="entry name" value="NADH Oxidase"/>
    <property type="match status" value="2"/>
</dbReference>
<accession>A0ABW6WA55</accession>